<sequence length="477" mass="51999">MTCNCSKETKEQDNECPEGQHFDVAQGKCVAKEAFGDAPESQKADEAESEVDTGDVQKVQNQECPPGHSYDGATEQCMPVSPEVPEIADTKADISKEQFKKLESEIAELKMKEKKPTAQVGNDPEVKTFAEVAKEYPRALETYGTYKFTIPHDTLRSIQVGRADSKYGVREAFRNVPAQIKEAVSISGTHATQDLDTDVAIVPGGISFVPVFQFAKVKEIAAGADRARFFKSTLPANGSQTVGTTPSEATQTITAVEVTPSTITGTYLIGDFDEIENSPFDLLQVIVEGSSASYEDFVATDMLDTVSKEGTLTPGLWIRADTGATITSSDVSGIAFDETGVAYGREYLENQGYLRGGVKPVLFLHPKQWRELITSTNVTSLATRSVPDIWLKAQLEELMGVQLVVTNAVEAKNNTTNDAYNAYMCIPKHSYGIGIKRDVTVKLHEIPEDNQVRVNTTWRTKAGVIDSASIVRISSTQ</sequence>
<dbReference type="SUPFAM" id="SSF56563">
    <property type="entry name" value="Major capsid protein gp5"/>
    <property type="match status" value="1"/>
</dbReference>
<feature type="region of interest" description="Disordered" evidence="1">
    <location>
        <begin position="34"/>
        <end position="75"/>
    </location>
</feature>
<dbReference type="Proteomes" id="UP001157003">
    <property type="component" value="Segment"/>
</dbReference>
<accession>A0A976YF63</accession>
<organism evidence="2 3">
    <name type="scientific">Nitrososphaeria virus YSH_174770</name>
    <dbReference type="NCBI Taxonomy" id="3071322"/>
    <lineage>
        <taxon>Viruses</taxon>
        <taxon>Duplodnaviria</taxon>
        <taxon>Heunggongvirae</taxon>
        <taxon>Uroviricota</taxon>
        <taxon>Caudoviricetes</taxon>
        <taxon>Juravirales</taxon>
        <taxon>Yangangviridae</taxon>
        <taxon>Senitvirus</taxon>
        <taxon>Senitvirus yangshanense</taxon>
    </lineage>
</organism>
<feature type="compositionally biased region" description="Basic and acidic residues" evidence="1">
    <location>
        <begin position="34"/>
        <end position="46"/>
    </location>
</feature>
<reference evidence="2 3" key="1">
    <citation type="submission" date="2022-05" db="EMBL/GenBank/DDBJ databases">
        <title>Diverse viruses of marine archaea discovered using metagenomics.</title>
        <authorList>
            <person name="Zhou Y."/>
        </authorList>
    </citation>
    <scope>NUCLEOTIDE SEQUENCE [LARGE SCALE GENOMIC DNA]</scope>
    <source>
        <strain evidence="2">YSH_174770</strain>
    </source>
</reference>
<name>A0A976YF63_9CAUD</name>
<evidence type="ECO:0000256" key="1">
    <source>
        <dbReference type="SAM" id="MobiDB-lite"/>
    </source>
</evidence>
<evidence type="ECO:0000313" key="3">
    <source>
        <dbReference type="Proteomes" id="UP001157003"/>
    </source>
</evidence>
<evidence type="ECO:0000313" key="2">
    <source>
        <dbReference type="EMBL" id="UVF62352.1"/>
    </source>
</evidence>
<keyword evidence="3" id="KW-1185">Reference proteome</keyword>
<dbReference type="EMBL" id="ON649700">
    <property type="protein sequence ID" value="UVF62352.1"/>
    <property type="molecule type" value="Genomic_DNA"/>
</dbReference>
<protein>
    <submittedName>
        <fullName evidence="2">Major capsid protein</fullName>
    </submittedName>
</protein>
<proteinExistence type="predicted"/>